<proteinExistence type="predicted"/>
<organism evidence="2 3">
    <name type="scientific">Alternaria tenuissima</name>
    <dbReference type="NCBI Taxonomy" id="119927"/>
    <lineage>
        <taxon>Eukaryota</taxon>
        <taxon>Fungi</taxon>
        <taxon>Dikarya</taxon>
        <taxon>Ascomycota</taxon>
        <taxon>Pezizomycotina</taxon>
        <taxon>Dothideomycetes</taxon>
        <taxon>Pleosporomycetidae</taxon>
        <taxon>Pleosporales</taxon>
        <taxon>Pleosporineae</taxon>
        <taxon>Pleosporaceae</taxon>
        <taxon>Alternaria</taxon>
        <taxon>Alternaria sect. Alternaria</taxon>
        <taxon>Alternaria alternata complex</taxon>
    </lineage>
</organism>
<feature type="region of interest" description="Disordered" evidence="1">
    <location>
        <begin position="155"/>
        <end position="233"/>
    </location>
</feature>
<evidence type="ECO:0000313" key="3">
    <source>
        <dbReference type="Proteomes" id="UP000292402"/>
    </source>
</evidence>
<dbReference type="Proteomes" id="UP000292402">
    <property type="component" value="Unassembled WGS sequence"/>
</dbReference>
<dbReference type="AlphaFoldDB" id="A0A4Q4MJP9"/>
<dbReference type="EMBL" id="PDXA01000014">
    <property type="protein sequence ID" value="RYN52167.1"/>
    <property type="molecule type" value="Genomic_DNA"/>
</dbReference>
<accession>A0A4Q4MJP9</accession>
<feature type="compositionally biased region" description="Acidic residues" evidence="1">
    <location>
        <begin position="215"/>
        <end position="224"/>
    </location>
</feature>
<dbReference type="PANTHER" id="PTHR40635:SF1">
    <property type="match status" value="1"/>
</dbReference>
<feature type="compositionally biased region" description="Basic residues" evidence="1">
    <location>
        <begin position="167"/>
        <end position="177"/>
    </location>
</feature>
<comment type="caution">
    <text evidence="2">The sequence shown here is derived from an EMBL/GenBank/DDBJ whole genome shotgun (WGS) entry which is preliminary data.</text>
</comment>
<protein>
    <submittedName>
        <fullName evidence="2">Uncharacterized protein</fullName>
    </submittedName>
</protein>
<evidence type="ECO:0000313" key="2">
    <source>
        <dbReference type="EMBL" id="RYN52167.1"/>
    </source>
</evidence>
<sequence length="292" mass="32847">MAPLRRYLRITKHSVLEVRIYLDRPADAEAWLLKRDDPALPRVIEAIRPLVLPKLREENERGRGRGSAKSKKKGVKDVVVEDDFEVSIFLTDLSSRHSVLTKQKIFKDKARIQSNSGKLTNWLTSGTSDQPVVINEDGADPIVIREEDDDEPINLADIPAADQSGKQPKRSARQRRRRNEDEDAALSNRSDSEGSDLFVPEPTNRRRTKARTQDEDQDSDEETHADDKKKLGLNTSYDGFSIYGRILCLVIKRRGARNVAGPSGANSSQAMLENWVSTQAVAEQLDDDEDAM</sequence>
<evidence type="ECO:0000256" key="1">
    <source>
        <dbReference type="SAM" id="MobiDB-lite"/>
    </source>
</evidence>
<gene>
    <name evidence="2" type="ORF">AA0114_g5059</name>
</gene>
<dbReference type="PANTHER" id="PTHR40635">
    <property type="match status" value="1"/>
</dbReference>
<name>A0A4Q4MJP9_9PLEO</name>
<reference evidence="3" key="1">
    <citation type="journal article" date="2019" name="bioRxiv">
        <title>Genomics, evolutionary history and diagnostics of the Alternaria alternata species group including apple and Asian pear pathotypes.</title>
        <authorList>
            <person name="Armitage A.D."/>
            <person name="Cockerton H.M."/>
            <person name="Sreenivasaprasad S."/>
            <person name="Woodhall J.W."/>
            <person name="Lane C.R."/>
            <person name="Harrison R.J."/>
            <person name="Clarkson J.P."/>
        </authorList>
    </citation>
    <scope>NUCLEOTIDE SEQUENCE [LARGE SCALE GENOMIC DNA]</scope>
    <source>
        <strain evidence="3">FERA 1082</strain>
    </source>
</reference>